<name>A0A9W6Y2D0_9STRA</name>
<organism evidence="2 3">
    <name type="scientific">Phytophthora fragariaefolia</name>
    <dbReference type="NCBI Taxonomy" id="1490495"/>
    <lineage>
        <taxon>Eukaryota</taxon>
        <taxon>Sar</taxon>
        <taxon>Stramenopiles</taxon>
        <taxon>Oomycota</taxon>
        <taxon>Peronosporomycetes</taxon>
        <taxon>Peronosporales</taxon>
        <taxon>Peronosporaceae</taxon>
        <taxon>Phytophthora</taxon>
    </lineage>
</organism>
<feature type="region of interest" description="Disordered" evidence="1">
    <location>
        <begin position="1"/>
        <end position="20"/>
    </location>
</feature>
<sequence>MQSDVGGEANNQETNNWTRKMTNSTLVPIKREQFESSFQMENTQRLRNIETWGAKCSTEHLGVPNALRTAICFDVLTKISMKFPRFQNLTQTTRGELEKSTYMNGPSNPSEEVAALGSTTGFSPEALKGAFARRAYFTELKDVLTEKETLEQRL</sequence>
<evidence type="ECO:0000313" key="2">
    <source>
        <dbReference type="EMBL" id="GMF50700.1"/>
    </source>
</evidence>
<dbReference type="OrthoDB" id="63887at2759"/>
<accession>A0A9W6Y2D0</accession>
<gene>
    <name evidence="2" type="ORF">Pfra01_002027400</name>
</gene>
<proteinExistence type="predicted"/>
<dbReference type="Proteomes" id="UP001165121">
    <property type="component" value="Unassembled WGS sequence"/>
</dbReference>
<dbReference type="AlphaFoldDB" id="A0A9W6Y2D0"/>
<dbReference type="EMBL" id="BSXT01002767">
    <property type="protein sequence ID" value="GMF50700.1"/>
    <property type="molecule type" value="Genomic_DNA"/>
</dbReference>
<protein>
    <submittedName>
        <fullName evidence="2">Unnamed protein product</fullName>
    </submittedName>
</protein>
<evidence type="ECO:0000256" key="1">
    <source>
        <dbReference type="SAM" id="MobiDB-lite"/>
    </source>
</evidence>
<comment type="caution">
    <text evidence="2">The sequence shown here is derived from an EMBL/GenBank/DDBJ whole genome shotgun (WGS) entry which is preliminary data.</text>
</comment>
<keyword evidence="3" id="KW-1185">Reference proteome</keyword>
<reference evidence="2" key="1">
    <citation type="submission" date="2023-04" db="EMBL/GenBank/DDBJ databases">
        <title>Phytophthora fragariaefolia NBRC 109709.</title>
        <authorList>
            <person name="Ichikawa N."/>
            <person name="Sato H."/>
            <person name="Tonouchi N."/>
        </authorList>
    </citation>
    <scope>NUCLEOTIDE SEQUENCE</scope>
    <source>
        <strain evidence="2">NBRC 109709</strain>
    </source>
</reference>
<evidence type="ECO:0000313" key="3">
    <source>
        <dbReference type="Proteomes" id="UP001165121"/>
    </source>
</evidence>